<protein>
    <submittedName>
        <fullName evidence="3">Uncharacterized protein</fullName>
    </submittedName>
</protein>
<dbReference type="PANTHER" id="PTHR37687">
    <property type="entry name" value="AGAP006772-PA"/>
    <property type="match status" value="1"/>
</dbReference>
<dbReference type="OrthoDB" id="6138985at2759"/>
<dbReference type="Proteomes" id="UP000494040">
    <property type="component" value="Unassembled WGS sequence"/>
</dbReference>
<evidence type="ECO:0000256" key="2">
    <source>
        <dbReference type="SAM" id="SignalP"/>
    </source>
</evidence>
<dbReference type="InterPro" id="IPR038875">
    <property type="entry name" value="PLA2_conodipine-like"/>
</dbReference>
<dbReference type="RefSeq" id="XP_014256150.1">
    <property type="nucleotide sequence ID" value="XM_014400664.2"/>
</dbReference>
<dbReference type="AlphaFoldDB" id="A0A8I6S306"/>
<name>A0A8I6S306_CIMLE</name>
<feature type="region of interest" description="Disordered" evidence="1">
    <location>
        <begin position="262"/>
        <end position="328"/>
    </location>
</feature>
<keyword evidence="4" id="KW-1185">Reference proteome</keyword>
<sequence length="627" mass="72408">MFVGVITVAIIATTLADDSLRQALDAVQRRQRDISQPHSVFYSQPYIYDGQPEDIGYGYQKSLSPNSVRMFEPVALPYPELGVHEEQDDNKALEKLLMHYLEEGGLRERFPSQFKRSSVFRERDPEGIQRLFEEDDAPVMPSPFRERDKTRIQNAHSLVRNYGGLNVDDRYSNDDNNDYLSVLNQVWEKYKGEEDPEEISEADVSEILEYLANKEDRKRQYGGSYDNGYDFFNSPFGWNKRSKFSNHHKRYPDTLFDERYPYKGQKRFTKRSPSTYSEPLERKKKSDKKTDPKVSAELNNIFDDSNNKSETNTTQQPHTTPGQKEQTIEASVAKPVEIKKKSINWSDYFGYDRKKKSMDWMVDQYSKPYMNPYSKKKRPDDMDSKMRAMEDLIVDEAIKYTGAHEGMRDSKEIQEVKDKVMAQLAAAYSLEKMRRALNEFKTSIAMQKTNAPPSHAVPMPKLSPNHHSQPTGKYEKKEKAESTQGKLEKKESHDISNELKPRIHPSISSISTKVVEEVDNCPVLQELEMRCRQICFMAGDRQEVFLPLCNIHQMCYLCGPELRASSPRECDEAFANEAEEMCDDDSACLEQSKRVLYIAKRARGGTVCSWRSNPCLAQFLAVATLQR</sequence>
<organism evidence="3 4">
    <name type="scientific">Cimex lectularius</name>
    <name type="common">Bed bug</name>
    <name type="synonym">Acanthia lectularia</name>
    <dbReference type="NCBI Taxonomy" id="79782"/>
    <lineage>
        <taxon>Eukaryota</taxon>
        <taxon>Metazoa</taxon>
        <taxon>Ecdysozoa</taxon>
        <taxon>Arthropoda</taxon>
        <taxon>Hexapoda</taxon>
        <taxon>Insecta</taxon>
        <taxon>Pterygota</taxon>
        <taxon>Neoptera</taxon>
        <taxon>Paraneoptera</taxon>
        <taxon>Hemiptera</taxon>
        <taxon>Heteroptera</taxon>
        <taxon>Panheteroptera</taxon>
        <taxon>Cimicomorpha</taxon>
        <taxon>Cimicidae</taxon>
        <taxon>Cimex</taxon>
    </lineage>
</organism>
<dbReference type="PANTHER" id="PTHR37687:SF1">
    <property type="entry name" value="AGAP006772-PA"/>
    <property type="match status" value="1"/>
</dbReference>
<feature type="compositionally biased region" description="Basic and acidic residues" evidence="1">
    <location>
        <begin position="473"/>
        <end position="496"/>
    </location>
</feature>
<proteinExistence type="predicted"/>
<dbReference type="GeneID" id="106670383"/>
<feature type="compositionally biased region" description="Polar residues" evidence="1">
    <location>
        <begin position="302"/>
        <end position="328"/>
    </location>
</feature>
<keyword evidence="2" id="KW-0732">Signal</keyword>
<accession>A0A8I6S306</accession>
<dbReference type="EnsemblMetazoa" id="XM_014400664.2">
    <property type="protein sequence ID" value="XP_014256150.1"/>
    <property type="gene ID" value="LOC106670383"/>
</dbReference>
<reference evidence="3" key="1">
    <citation type="submission" date="2022-01" db="UniProtKB">
        <authorList>
            <consortium name="EnsemblMetazoa"/>
        </authorList>
    </citation>
    <scope>IDENTIFICATION</scope>
</reference>
<evidence type="ECO:0000256" key="1">
    <source>
        <dbReference type="SAM" id="MobiDB-lite"/>
    </source>
</evidence>
<feature type="region of interest" description="Disordered" evidence="1">
    <location>
        <begin position="449"/>
        <end position="496"/>
    </location>
</feature>
<feature type="signal peptide" evidence="2">
    <location>
        <begin position="1"/>
        <end position="16"/>
    </location>
</feature>
<evidence type="ECO:0000313" key="3">
    <source>
        <dbReference type="EnsemblMetazoa" id="XP_014256150.1"/>
    </source>
</evidence>
<dbReference type="OMA" id="IEWRCRT"/>
<feature type="chain" id="PRO_5035283690" evidence="2">
    <location>
        <begin position="17"/>
        <end position="627"/>
    </location>
</feature>
<dbReference type="KEGG" id="clec:106670383"/>
<evidence type="ECO:0000313" key="4">
    <source>
        <dbReference type="Proteomes" id="UP000494040"/>
    </source>
</evidence>